<keyword evidence="18" id="KW-1185">Reference proteome</keyword>
<evidence type="ECO:0000256" key="13">
    <source>
        <dbReference type="SAM" id="Coils"/>
    </source>
</evidence>
<evidence type="ECO:0000256" key="1">
    <source>
        <dbReference type="ARBA" id="ARBA00004123"/>
    </source>
</evidence>
<keyword evidence="5" id="KW-0346">Stress response</keyword>
<comment type="similarity">
    <text evidence="2 12">Belongs to the HSF family.</text>
</comment>
<feature type="coiled-coil region" evidence="13">
    <location>
        <begin position="176"/>
        <end position="210"/>
    </location>
</feature>
<sequence length="469" mass="53948">IHLFPFQFLPYPVFSHLNLLIIFFPFLIQTQIIIFAIHTYLYFKKKNSARVYMVSIVMDNCNERSSSSSPAPFLLKTYELVDDAYTDPVVSWNHNGRSFVVWNPPEFARDLLPKYFKHNNFSSFIRQLNTYGFRKVDPEQWEFANEEFLRGQRHLLKNIYRRKPIHSHSATGQSVAPLTDSERHEYEDEIERLKRENSMLQSSAENQEKFNMEYESGIKSMEQRLHNVAHRQGKLISLLAQLLQRPGFSSDFIQCANNNSKKRRLLVSNYLTEEENAATNSVVAPKLDLEMVKKLDSSINFWERFLYGIRMNPTEDQICDFDHTQPLPSPIVIREMDTSSDDSGKRNSPIDHSPSSSELGGGPFSPVISSIYVNLECQLKPSDQVNQVEGKTTKTSELVSNSGNDVFWQQFLTETPGCTEPQEVENKGINELACDIRLGDNHRYWWNSGVNVENLAERMGHLSSPATGS</sequence>
<keyword evidence="6" id="KW-0238">DNA-binding</keyword>
<keyword evidence="7" id="KW-0010">Activator</keyword>
<keyword evidence="3" id="KW-0597">Phosphoprotein</keyword>
<comment type="subcellular location">
    <subcellularLocation>
        <location evidence="1">Nucleus</location>
    </subcellularLocation>
</comment>
<evidence type="ECO:0000256" key="11">
    <source>
        <dbReference type="ARBA" id="ARBA00081483"/>
    </source>
</evidence>
<evidence type="ECO:0000256" key="3">
    <source>
        <dbReference type="ARBA" id="ARBA00022553"/>
    </source>
</evidence>
<dbReference type="GO" id="GO:0003677">
    <property type="term" value="F:DNA binding"/>
    <property type="evidence" value="ECO:0007669"/>
    <property type="project" value="UniProtKB-KW"/>
</dbReference>
<dbReference type="InterPro" id="IPR036390">
    <property type="entry name" value="WH_DNA-bd_sf"/>
</dbReference>
<dbReference type="InterPro" id="IPR000232">
    <property type="entry name" value="HSF_DNA-bd"/>
</dbReference>
<feature type="non-terminal residue" evidence="17">
    <location>
        <position position="1"/>
    </location>
</feature>
<dbReference type="PRINTS" id="PR00056">
    <property type="entry name" value="HSFDOMAIN"/>
</dbReference>
<evidence type="ECO:0000256" key="10">
    <source>
        <dbReference type="ARBA" id="ARBA00055747"/>
    </source>
</evidence>
<comment type="caution">
    <text evidence="17">The sequence shown here is derived from an EMBL/GenBank/DDBJ whole genome shotgun (WGS) entry which is preliminary data.</text>
</comment>
<evidence type="ECO:0000313" key="18">
    <source>
        <dbReference type="Proteomes" id="UP001627284"/>
    </source>
</evidence>
<keyword evidence="13" id="KW-0175">Coiled coil</keyword>
<evidence type="ECO:0000256" key="2">
    <source>
        <dbReference type="ARBA" id="ARBA00006403"/>
    </source>
</evidence>
<name>A0ABD2U697_9SOLN</name>
<keyword evidence="8" id="KW-0804">Transcription</keyword>
<keyword evidence="15" id="KW-1133">Transmembrane helix</keyword>
<keyword evidence="15" id="KW-0812">Transmembrane</keyword>
<evidence type="ECO:0000256" key="6">
    <source>
        <dbReference type="ARBA" id="ARBA00023125"/>
    </source>
</evidence>
<keyword evidence="9" id="KW-0539">Nucleus</keyword>
<organism evidence="17 18">
    <name type="scientific">Solanum stoloniferum</name>
    <dbReference type="NCBI Taxonomy" id="62892"/>
    <lineage>
        <taxon>Eukaryota</taxon>
        <taxon>Viridiplantae</taxon>
        <taxon>Streptophyta</taxon>
        <taxon>Embryophyta</taxon>
        <taxon>Tracheophyta</taxon>
        <taxon>Spermatophyta</taxon>
        <taxon>Magnoliopsida</taxon>
        <taxon>eudicotyledons</taxon>
        <taxon>Gunneridae</taxon>
        <taxon>Pentapetalae</taxon>
        <taxon>asterids</taxon>
        <taxon>lamiids</taxon>
        <taxon>Solanales</taxon>
        <taxon>Solanaceae</taxon>
        <taxon>Solanoideae</taxon>
        <taxon>Solaneae</taxon>
        <taxon>Solanum</taxon>
    </lineage>
</organism>
<accession>A0ABD2U697</accession>
<comment type="function">
    <text evidence="10">DNA-binding protein that specifically binds heat shock promoter elements (HSE) and activates transcription.</text>
</comment>
<protein>
    <recommendedName>
        <fullName evidence="11">Heat stress transcription factor</fullName>
    </recommendedName>
</protein>
<dbReference type="PANTHER" id="PTHR10015:SF445">
    <property type="entry name" value="HEAT STRESS TRANSCRIPTION FACTOR A-4B-LIKE"/>
    <property type="match status" value="1"/>
</dbReference>
<dbReference type="AlphaFoldDB" id="A0ABD2U697"/>
<feature type="transmembrane region" description="Helical" evidence="15">
    <location>
        <begin position="20"/>
        <end position="43"/>
    </location>
</feature>
<evidence type="ECO:0000256" key="9">
    <source>
        <dbReference type="ARBA" id="ARBA00023242"/>
    </source>
</evidence>
<feature type="compositionally biased region" description="Basic and acidic residues" evidence="14">
    <location>
        <begin position="335"/>
        <end position="349"/>
    </location>
</feature>
<dbReference type="Gene3D" id="1.10.10.10">
    <property type="entry name" value="Winged helix-like DNA-binding domain superfamily/Winged helix DNA-binding domain"/>
    <property type="match status" value="1"/>
</dbReference>
<dbReference type="Proteomes" id="UP001627284">
    <property type="component" value="Unassembled WGS sequence"/>
</dbReference>
<dbReference type="GO" id="GO:0005634">
    <property type="term" value="C:nucleus"/>
    <property type="evidence" value="ECO:0007669"/>
    <property type="project" value="UniProtKB-SubCell"/>
</dbReference>
<keyword evidence="4" id="KW-0805">Transcription regulation</keyword>
<dbReference type="FunFam" id="1.10.10.10:FF:000057">
    <property type="entry name" value="Heat shock transcription factor 1"/>
    <property type="match status" value="1"/>
</dbReference>
<evidence type="ECO:0000256" key="15">
    <source>
        <dbReference type="SAM" id="Phobius"/>
    </source>
</evidence>
<gene>
    <name evidence="17" type="ORF">AABB24_013133</name>
</gene>
<evidence type="ECO:0000256" key="5">
    <source>
        <dbReference type="ARBA" id="ARBA00023016"/>
    </source>
</evidence>
<dbReference type="SMART" id="SM00415">
    <property type="entry name" value="HSF"/>
    <property type="match status" value="1"/>
</dbReference>
<evidence type="ECO:0000256" key="8">
    <source>
        <dbReference type="ARBA" id="ARBA00023163"/>
    </source>
</evidence>
<dbReference type="EMBL" id="JBJKTR010000007">
    <property type="protein sequence ID" value="KAL3364220.1"/>
    <property type="molecule type" value="Genomic_DNA"/>
</dbReference>
<evidence type="ECO:0000259" key="16">
    <source>
        <dbReference type="PROSITE" id="PS00434"/>
    </source>
</evidence>
<evidence type="ECO:0000256" key="7">
    <source>
        <dbReference type="ARBA" id="ARBA00023159"/>
    </source>
</evidence>
<evidence type="ECO:0000256" key="4">
    <source>
        <dbReference type="ARBA" id="ARBA00023015"/>
    </source>
</evidence>
<evidence type="ECO:0000256" key="14">
    <source>
        <dbReference type="SAM" id="MobiDB-lite"/>
    </source>
</evidence>
<dbReference type="PANTHER" id="PTHR10015">
    <property type="entry name" value="HEAT SHOCK TRANSCRIPTION FACTOR"/>
    <property type="match status" value="1"/>
</dbReference>
<dbReference type="SUPFAM" id="SSF46785">
    <property type="entry name" value="Winged helix' DNA-binding domain"/>
    <property type="match status" value="1"/>
</dbReference>
<keyword evidence="15" id="KW-0472">Membrane</keyword>
<dbReference type="InterPro" id="IPR036388">
    <property type="entry name" value="WH-like_DNA-bd_sf"/>
</dbReference>
<evidence type="ECO:0000256" key="12">
    <source>
        <dbReference type="RuleBase" id="RU004020"/>
    </source>
</evidence>
<reference evidence="17 18" key="1">
    <citation type="submission" date="2024-05" db="EMBL/GenBank/DDBJ databases">
        <title>De novo assembly of an allotetraploid wild potato.</title>
        <authorList>
            <person name="Hosaka A.J."/>
        </authorList>
    </citation>
    <scope>NUCLEOTIDE SEQUENCE [LARGE SCALE GENOMIC DNA]</scope>
    <source>
        <tissue evidence="17">Young leaves</tissue>
    </source>
</reference>
<dbReference type="PROSITE" id="PS00434">
    <property type="entry name" value="HSF_DOMAIN"/>
    <property type="match status" value="1"/>
</dbReference>
<evidence type="ECO:0000313" key="17">
    <source>
        <dbReference type="EMBL" id="KAL3364220.1"/>
    </source>
</evidence>
<dbReference type="Pfam" id="PF00447">
    <property type="entry name" value="HSF_DNA-bind"/>
    <property type="match status" value="1"/>
</dbReference>
<feature type="domain" description="HSF-type DNA-binding" evidence="16">
    <location>
        <begin position="112"/>
        <end position="136"/>
    </location>
</feature>
<proteinExistence type="inferred from homology"/>
<feature type="region of interest" description="Disordered" evidence="14">
    <location>
        <begin position="335"/>
        <end position="362"/>
    </location>
</feature>